<keyword evidence="2" id="KW-1185">Reference proteome</keyword>
<keyword evidence="1" id="KW-0472">Membrane</keyword>
<proteinExistence type="predicted"/>
<accession>A0A915I3K6</accession>
<evidence type="ECO:0000256" key="1">
    <source>
        <dbReference type="SAM" id="Phobius"/>
    </source>
</evidence>
<keyword evidence="1" id="KW-1133">Transmembrane helix</keyword>
<organism evidence="2 3">
    <name type="scientific">Romanomermis culicivorax</name>
    <name type="common">Nematode worm</name>
    <dbReference type="NCBI Taxonomy" id="13658"/>
    <lineage>
        <taxon>Eukaryota</taxon>
        <taxon>Metazoa</taxon>
        <taxon>Ecdysozoa</taxon>
        <taxon>Nematoda</taxon>
        <taxon>Enoplea</taxon>
        <taxon>Dorylaimia</taxon>
        <taxon>Mermithida</taxon>
        <taxon>Mermithoidea</taxon>
        <taxon>Mermithidae</taxon>
        <taxon>Romanomermis</taxon>
    </lineage>
</organism>
<dbReference type="AlphaFoldDB" id="A0A915I3K6"/>
<name>A0A915I3K6_ROMCU</name>
<protein>
    <submittedName>
        <fullName evidence="3">Uncharacterized protein</fullName>
    </submittedName>
</protein>
<dbReference type="Proteomes" id="UP000887565">
    <property type="component" value="Unplaced"/>
</dbReference>
<dbReference type="WBParaSite" id="nRc.2.0.1.t08014-RA">
    <property type="protein sequence ID" value="nRc.2.0.1.t08014-RA"/>
    <property type="gene ID" value="nRc.2.0.1.g08014"/>
</dbReference>
<reference evidence="3" key="1">
    <citation type="submission" date="2022-11" db="UniProtKB">
        <authorList>
            <consortium name="WormBaseParasite"/>
        </authorList>
    </citation>
    <scope>IDENTIFICATION</scope>
</reference>
<feature type="transmembrane region" description="Helical" evidence="1">
    <location>
        <begin position="46"/>
        <end position="65"/>
    </location>
</feature>
<sequence>MWTPENNSRMMIKRSEEISVNSMTLNKFGRNSSMIKKRLKGEIMKIVTNCFFESFLIFGIDRYLIEKVCLFDEASAGVAKRNLLFLAFFGFLRVVRIEQTNRRRLNRAI</sequence>
<feature type="transmembrane region" description="Helical" evidence="1">
    <location>
        <begin position="77"/>
        <end position="95"/>
    </location>
</feature>
<keyword evidence="1" id="KW-0812">Transmembrane</keyword>
<evidence type="ECO:0000313" key="3">
    <source>
        <dbReference type="WBParaSite" id="nRc.2.0.1.t08014-RA"/>
    </source>
</evidence>
<evidence type="ECO:0000313" key="2">
    <source>
        <dbReference type="Proteomes" id="UP000887565"/>
    </source>
</evidence>